<proteinExistence type="predicted"/>
<evidence type="ECO:0000313" key="3">
    <source>
        <dbReference type="Proteomes" id="UP000008694"/>
    </source>
</evidence>
<organism evidence="3">
    <name type="scientific">Arabidopsis lyrata subsp. lyrata</name>
    <name type="common">Lyre-leaved rock-cress</name>
    <dbReference type="NCBI Taxonomy" id="81972"/>
    <lineage>
        <taxon>Eukaryota</taxon>
        <taxon>Viridiplantae</taxon>
        <taxon>Streptophyta</taxon>
        <taxon>Embryophyta</taxon>
        <taxon>Tracheophyta</taxon>
        <taxon>Spermatophyta</taxon>
        <taxon>Magnoliopsida</taxon>
        <taxon>eudicotyledons</taxon>
        <taxon>Gunneridae</taxon>
        <taxon>Pentapetalae</taxon>
        <taxon>rosids</taxon>
        <taxon>malvids</taxon>
        <taxon>Brassicales</taxon>
        <taxon>Brassicaceae</taxon>
        <taxon>Camelineae</taxon>
        <taxon>Arabidopsis</taxon>
    </lineage>
</organism>
<dbReference type="EMBL" id="GL348717">
    <property type="protein sequence ID" value="EFH53315.1"/>
    <property type="molecule type" value="Genomic_DNA"/>
</dbReference>
<dbReference type="Gramene" id="scaffold_500707.1">
    <property type="protein sequence ID" value="scaffold_500707.1"/>
    <property type="gene ID" value="scaffold_500707.1"/>
</dbReference>
<keyword evidence="3" id="KW-1185">Reference proteome</keyword>
<feature type="region of interest" description="Disordered" evidence="1">
    <location>
        <begin position="1"/>
        <end position="50"/>
    </location>
</feature>
<name>D7LPH6_ARALL</name>
<gene>
    <name evidence="2" type="ORF">ARALYDRAFT_905003</name>
</gene>
<dbReference type="AlphaFoldDB" id="D7LPH6"/>
<protein>
    <submittedName>
        <fullName evidence="2">Predicted protein</fullName>
    </submittedName>
</protein>
<evidence type="ECO:0000313" key="2">
    <source>
        <dbReference type="EMBL" id="EFH53315.1"/>
    </source>
</evidence>
<evidence type="ECO:0000256" key="1">
    <source>
        <dbReference type="SAM" id="MobiDB-lite"/>
    </source>
</evidence>
<sequence>MRTQNQRSSGGEKLLPDNDGKSSIGDVAMRSGRQRSMVRNKRGKQLDLGTEDYGGLTGSLLMGVGRLGSGETKPPSTVSFSTPYCFSFS</sequence>
<reference evidence="3" key="1">
    <citation type="journal article" date="2011" name="Nat. Genet.">
        <title>The Arabidopsis lyrata genome sequence and the basis of rapid genome size change.</title>
        <authorList>
            <person name="Hu T.T."/>
            <person name="Pattyn P."/>
            <person name="Bakker E.G."/>
            <person name="Cao J."/>
            <person name="Cheng J.-F."/>
            <person name="Clark R.M."/>
            <person name="Fahlgren N."/>
            <person name="Fawcett J.A."/>
            <person name="Grimwood J."/>
            <person name="Gundlach H."/>
            <person name="Haberer G."/>
            <person name="Hollister J.D."/>
            <person name="Ossowski S."/>
            <person name="Ottilar R.P."/>
            <person name="Salamov A.A."/>
            <person name="Schneeberger K."/>
            <person name="Spannagl M."/>
            <person name="Wang X."/>
            <person name="Yang L."/>
            <person name="Nasrallah M.E."/>
            <person name="Bergelson J."/>
            <person name="Carrington J.C."/>
            <person name="Gaut B.S."/>
            <person name="Schmutz J."/>
            <person name="Mayer K.F.X."/>
            <person name="Van de Peer Y."/>
            <person name="Grigoriev I.V."/>
            <person name="Nordborg M."/>
            <person name="Weigel D."/>
            <person name="Guo Y.-L."/>
        </authorList>
    </citation>
    <scope>NUCLEOTIDE SEQUENCE [LARGE SCALE GENOMIC DNA]</scope>
    <source>
        <strain evidence="3">cv. MN47</strain>
    </source>
</reference>
<dbReference type="Proteomes" id="UP000008694">
    <property type="component" value="Unassembled WGS sequence"/>
</dbReference>
<dbReference type="HOGENOM" id="CLU_2457849_0_0_1"/>
<feature type="compositionally biased region" description="Basic residues" evidence="1">
    <location>
        <begin position="32"/>
        <end position="43"/>
    </location>
</feature>
<accession>D7LPH6</accession>